<keyword evidence="2" id="KW-1185">Reference proteome</keyword>
<proteinExistence type="predicted"/>
<dbReference type="EMBL" id="JASJUT010000002">
    <property type="protein sequence ID" value="MDK2594334.1"/>
    <property type="molecule type" value="Genomic_DNA"/>
</dbReference>
<reference evidence="1 2" key="1">
    <citation type="submission" date="2023-05" db="EMBL/GenBank/DDBJ databases">
        <title>Pseudoalteromonas ardens sp. nov., Pseudoalteromonas obscura sp. nov., and Pseudoalteromonas umbrosa sp. nov., isolated from the coral Montipora capitata.</title>
        <authorList>
            <person name="Thomas E.M."/>
            <person name="Smith E.M."/>
            <person name="Papke E."/>
            <person name="Shlafstein M.D."/>
            <person name="Oline D.K."/>
            <person name="Videau P."/>
            <person name="Saw J.H."/>
            <person name="Strangman W.K."/>
            <person name="Ushijima B."/>
        </authorList>
    </citation>
    <scope>NUCLEOTIDE SEQUENCE [LARGE SCALE GENOMIC DNA]</scope>
    <source>
        <strain evidence="1 2">P94</strain>
    </source>
</reference>
<organism evidence="1 2">
    <name type="scientific">Pseudoalteromonas obscura</name>
    <dbReference type="NCBI Taxonomy" id="3048491"/>
    <lineage>
        <taxon>Bacteria</taxon>
        <taxon>Pseudomonadati</taxon>
        <taxon>Pseudomonadota</taxon>
        <taxon>Gammaproteobacteria</taxon>
        <taxon>Alteromonadales</taxon>
        <taxon>Pseudoalteromonadaceae</taxon>
        <taxon>Pseudoalteromonas</taxon>
    </lineage>
</organism>
<sequence length="63" mass="6751">MNLKLNKKSIKKLTSAKNALPKGATPQVAGGFEMSVDLCNTDGVCWTQQRPGQPCGIYTGNCH</sequence>
<dbReference type="Proteomes" id="UP001231915">
    <property type="component" value="Unassembled WGS sequence"/>
</dbReference>
<accession>A0ABT7EH22</accession>
<dbReference type="RefSeq" id="WP_023398742.1">
    <property type="nucleotide sequence ID" value="NZ_JASJUT010000002.1"/>
</dbReference>
<gene>
    <name evidence="1" type="ORF">QNM18_04550</name>
</gene>
<name>A0ABT7EH22_9GAMM</name>
<evidence type="ECO:0000313" key="2">
    <source>
        <dbReference type="Proteomes" id="UP001231915"/>
    </source>
</evidence>
<evidence type="ECO:0000313" key="1">
    <source>
        <dbReference type="EMBL" id="MDK2594334.1"/>
    </source>
</evidence>
<dbReference type="GeneID" id="29920259"/>
<protein>
    <submittedName>
        <fullName evidence="1">Uncharacterized protein</fullName>
    </submittedName>
</protein>
<comment type="caution">
    <text evidence="1">The sequence shown here is derived from an EMBL/GenBank/DDBJ whole genome shotgun (WGS) entry which is preliminary data.</text>
</comment>